<dbReference type="PANTHER" id="PTHR38344:SF1">
    <property type="entry name" value="INORGANIC CARBON TRANSPORTER SUBUNIT DABA-RELATED"/>
    <property type="match status" value="1"/>
</dbReference>
<dbReference type="PANTHER" id="PTHR38344">
    <property type="entry name" value="UPF0753 PROTEIN AQ_863"/>
    <property type="match status" value="1"/>
</dbReference>
<feature type="transmembrane region" description="Helical" evidence="6">
    <location>
        <begin position="230"/>
        <end position="249"/>
    </location>
</feature>
<evidence type="ECO:0000256" key="2">
    <source>
        <dbReference type="ARBA" id="ARBA00022475"/>
    </source>
</evidence>
<keyword evidence="6" id="KW-1133">Transmembrane helix</keyword>
<sequence>MPPKLASYGLILTGLFVLLSDQSGVSLLLPGLDRGLGLRLDILSASLLIFIGFLGAVIGHYASRNLAGQGRTRRFALLLTAVQASLLVFVSANDLVFMAIGWSLSGLAFAALIGHANSLRAQQSSATVRRRLLLSDAAVWAAVVIGWLTLPGIERGTDLQGASPVALTTVLGLVVAAAVVRSSLVPAHAWLLETSNAPSPVSALLHAGLVNGGGVMILLLWGWFTLAPLTLIPLFALGAATVIVATALGRARGDVKGQLVHSTSAQMGYMCMQIGLGLPAAAFLHIIGHGSYKSWLFLRAGGTSDRLRARAASSVNENSRVGWATSGAMVVATVVTFAVLGLPVALTSAEVFGPVIVVPTTLAFVAVVLGGMAARRAAGSIQRATVIGVLAGIAGAGYLFLLLVVERAFISALPDQPLWSSSTSWLLSVMALGTLAVAAWVCQTITRNISGSLSVLACLWAMPVAHRRALGQKHAPATSAQDTRAPVVADRMVERVDIEEGLLTLSETFAPAWPLRNFVASNPLAGLESIDFDEAHLHAQDVFGARTLLPLGHYGELFRSGRIQREHVLAALVQAYEDCGLEPLGPVIQRQVDELIATTTHTGRDATWAMADRNTSANDGHAAHWVARAWGQVSDSTPLWATWRTAAETRGYRLASDNKNLRPVAACLADDPVDSLVAIANHHGLASEQVVPFLMSQAKKLPGWTAHARWRDYENLRLRDSQTAPNANIAELLCLNAVIEAVSGSAPQLSAPVTAYPSMEPLVVGRSRESLWQRAFEIAVTGPIIGAVSIAAKTETSLSGEAPALVDVITCIDVRSERLRRALERRGHRTFGFAGFFGVALEYQASPDLTAQLCPALLAPTHHVRATSAGPNWRLPMKRATGALNGLPVTPLVLAELGGLVAALGTLVQTAFPHAWQRVNQRWTKPSHAERVDSLSVAQAAQVVEQTLRAIGLVKDFSPLLVVCGHGATVENNPFSTGYDCGACGGNAGGVNAEVFVRSFNNPHVRDELAFRGIVIPRGTVAVAALHNTTTDDVQLLSSEHGESPLVEAFIVDCVHARSDVLAERARMWSGSAEGQPLTKDARLIKQASRRAGDWSEPFPEWGLVGNSVFIVGPRGLTKNMDLDGRAFLHSYDPSLDTDHATLAAILGGPAIVTQWINSQYYFSTVNPTVLGAGDKTTHNVIGDAGVITGSAGDLRVGLPWQAAFDRDPTLGQPSSLHDPVRLTVVIWADPTSILPIVASHDALACLVTNQWIHLVAINPQTRKTFRLIPDLDWIATNSDDDVDCSVQPLLTSNTLTH</sequence>
<keyword evidence="2" id="KW-1003">Cell membrane</keyword>
<protein>
    <submittedName>
        <fullName evidence="8">Unannotated protein</fullName>
    </submittedName>
</protein>
<name>A0A6J6HZ50_9ZZZZ</name>
<keyword evidence="5 6" id="KW-0472">Membrane</keyword>
<dbReference type="Pfam" id="PF10070">
    <property type="entry name" value="DabA"/>
    <property type="match status" value="1"/>
</dbReference>
<feature type="transmembrane region" description="Helical" evidence="6">
    <location>
        <begin position="131"/>
        <end position="150"/>
    </location>
</feature>
<feature type="transmembrane region" description="Helical" evidence="6">
    <location>
        <begin position="42"/>
        <end position="63"/>
    </location>
</feature>
<evidence type="ECO:0000259" key="7">
    <source>
        <dbReference type="Pfam" id="PF00361"/>
    </source>
</evidence>
<dbReference type="InterPro" id="IPR001750">
    <property type="entry name" value="ND/Mrp_TM"/>
</dbReference>
<gene>
    <name evidence="8" type="ORF">UFOPK1939_00449</name>
</gene>
<accession>A0A6J6HZ50</accession>
<feature type="transmembrane region" description="Helical" evidence="6">
    <location>
        <begin position="99"/>
        <end position="119"/>
    </location>
</feature>
<proteinExistence type="inferred from homology"/>
<feature type="transmembrane region" description="Helical" evidence="6">
    <location>
        <begin position="425"/>
        <end position="442"/>
    </location>
</feature>
<keyword evidence="3" id="KW-0479">Metal-binding</keyword>
<feature type="transmembrane region" description="Helical" evidence="6">
    <location>
        <begin position="203"/>
        <end position="224"/>
    </location>
</feature>
<evidence type="ECO:0000256" key="6">
    <source>
        <dbReference type="SAM" id="Phobius"/>
    </source>
</evidence>
<evidence type="ECO:0000256" key="3">
    <source>
        <dbReference type="ARBA" id="ARBA00022723"/>
    </source>
</evidence>
<evidence type="ECO:0000256" key="4">
    <source>
        <dbReference type="ARBA" id="ARBA00022833"/>
    </source>
</evidence>
<dbReference type="HAMAP" id="MF_01871">
    <property type="entry name" value="DabA"/>
    <property type="match status" value="1"/>
</dbReference>
<feature type="transmembrane region" description="Helical" evidence="6">
    <location>
        <begin position="351"/>
        <end position="374"/>
    </location>
</feature>
<evidence type="ECO:0000256" key="5">
    <source>
        <dbReference type="ARBA" id="ARBA00023136"/>
    </source>
</evidence>
<dbReference type="Pfam" id="PF00361">
    <property type="entry name" value="Proton_antipo_M"/>
    <property type="match status" value="1"/>
</dbReference>
<dbReference type="GO" id="GO:0046872">
    <property type="term" value="F:metal ion binding"/>
    <property type="evidence" value="ECO:0007669"/>
    <property type="project" value="UniProtKB-KW"/>
</dbReference>
<dbReference type="InterPro" id="IPR018752">
    <property type="entry name" value="DabA"/>
</dbReference>
<keyword evidence="6" id="KW-0812">Transmembrane</keyword>
<dbReference type="EMBL" id="CAEZVF010000047">
    <property type="protein sequence ID" value="CAB4619372.1"/>
    <property type="molecule type" value="Genomic_DNA"/>
</dbReference>
<keyword evidence="4" id="KW-0862">Zinc</keyword>
<reference evidence="8" key="1">
    <citation type="submission" date="2020-05" db="EMBL/GenBank/DDBJ databases">
        <authorList>
            <person name="Chiriac C."/>
            <person name="Salcher M."/>
            <person name="Ghai R."/>
            <person name="Kavagutti S V."/>
        </authorList>
    </citation>
    <scope>NUCLEOTIDE SEQUENCE</scope>
</reference>
<feature type="transmembrane region" description="Helical" evidence="6">
    <location>
        <begin position="75"/>
        <end position="93"/>
    </location>
</feature>
<feature type="transmembrane region" description="Helical" evidence="6">
    <location>
        <begin position="386"/>
        <end position="405"/>
    </location>
</feature>
<dbReference type="PRINTS" id="PR01434">
    <property type="entry name" value="NADHDHGNASE5"/>
</dbReference>
<feature type="transmembrane region" description="Helical" evidence="6">
    <location>
        <begin position="321"/>
        <end position="345"/>
    </location>
</feature>
<keyword evidence="1" id="KW-0813">Transport</keyword>
<organism evidence="8">
    <name type="scientific">freshwater metagenome</name>
    <dbReference type="NCBI Taxonomy" id="449393"/>
    <lineage>
        <taxon>unclassified sequences</taxon>
        <taxon>metagenomes</taxon>
        <taxon>ecological metagenomes</taxon>
    </lineage>
</organism>
<evidence type="ECO:0000313" key="8">
    <source>
        <dbReference type="EMBL" id="CAB4619372.1"/>
    </source>
</evidence>
<evidence type="ECO:0000256" key="1">
    <source>
        <dbReference type="ARBA" id="ARBA00022448"/>
    </source>
</evidence>
<feature type="domain" description="NADH:quinone oxidoreductase/Mrp antiporter transmembrane" evidence="7">
    <location>
        <begin position="92"/>
        <end position="346"/>
    </location>
</feature>